<evidence type="ECO:0000313" key="9">
    <source>
        <dbReference type="Proteomes" id="UP000190286"/>
    </source>
</evidence>
<comment type="cofactor">
    <cofactor evidence="6">
        <name>Zn(2+)</name>
        <dbReference type="ChEBI" id="CHEBI:29105"/>
    </cofactor>
    <text evidence="6">Binds 1 zinc ion.</text>
</comment>
<evidence type="ECO:0000256" key="1">
    <source>
        <dbReference type="ARBA" id="ARBA00022670"/>
    </source>
</evidence>
<proteinExistence type="inferred from homology"/>
<evidence type="ECO:0000256" key="4">
    <source>
        <dbReference type="ARBA" id="ARBA00022833"/>
    </source>
</evidence>
<keyword evidence="2 6" id="KW-0479">Metal-binding</keyword>
<evidence type="ECO:0000313" key="8">
    <source>
        <dbReference type="EMBL" id="SKA76395.1"/>
    </source>
</evidence>
<evidence type="ECO:0000256" key="6">
    <source>
        <dbReference type="RuleBase" id="RU003435"/>
    </source>
</evidence>
<dbReference type="AlphaFoldDB" id="A0A1T4WHL2"/>
<evidence type="ECO:0000259" key="7">
    <source>
        <dbReference type="Pfam" id="PF01432"/>
    </source>
</evidence>
<protein>
    <submittedName>
        <fullName evidence="8">Oligoendopeptidase, M3 family</fullName>
    </submittedName>
</protein>
<keyword evidence="5 6" id="KW-0482">Metalloprotease</keyword>
<dbReference type="InterPro" id="IPR011976">
    <property type="entry name" value="Pept_M3B_oligopep-rel"/>
</dbReference>
<dbReference type="Proteomes" id="UP000190286">
    <property type="component" value="Unassembled WGS sequence"/>
</dbReference>
<dbReference type="EMBL" id="FUYF01000002">
    <property type="protein sequence ID" value="SKA76395.1"/>
    <property type="molecule type" value="Genomic_DNA"/>
</dbReference>
<dbReference type="OrthoDB" id="9762795at2"/>
<dbReference type="GO" id="GO:0046872">
    <property type="term" value="F:metal ion binding"/>
    <property type="evidence" value="ECO:0007669"/>
    <property type="project" value="UniProtKB-UniRule"/>
</dbReference>
<dbReference type="STRING" id="745368.SAMN02745178_00584"/>
<accession>A0A1T4WHL2</accession>
<comment type="similarity">
    <text evidence="6">Belongs to the peptidase M3 family.</text>
</comment>
<evidence type="ECO:0000256" key="5">
    <source>
        <dbReference type="ARBA" id="ARBA00023049"/>
    </source>
</evidence>
<evidence type="ECO:0000256" key="2">
    <source>
        <dbReference type="ARBA" id="ARBA00022723"/>
    </source>
</evidence>
<keyword evidence="9" id="KW-1185">Reference proteome</keyword>
<reference evidence="8 9" key="1">
    <citation type="submission" date="2017-02" db="EMBL/GenBank/DDBJ databases">
        <authorList>
            <person name="Peterson S.W."/>
        </authorList>
    </citation>
    <scope>NUCLEOTIDE SEQUENCE [LARGE SCALE GENOMIC DNA]</scope>
    <source>
        <strain evidence="8 9">ATCC 27749</strain>
    </source>
</reference>
<gene>
    <name evidence="8" type="ORF">SAMN02745178_00584</name>
</gene>
<dbReference type="Pfam" id="PF01432">
    <property type="entry name" value="Peptidase_M3"/>
    <property type="match status" value="1"/>
</dbReference>
<keyword evidence="1 6" id="KW-0645">Protease</keyword>
<dbReference type="GO" id="GO:0006508">
    <property type="term" value="P:proteolysis"/>
    <property type="evidence" value="ECO:0007669"/>
    <property type="project" value="UniProtKB-KW"/>
</dbReference>
<feature type="domain" description="Peptidase M3A/M3B catalytic" evidence="7">
    <location>
        <begin position="309"/>
        <end position="549"/>
    </location>
</feature>
<keyword evidence="4 6" id="KW-0862">Zinc</keyword>
<dbReference type="CDD" id="cd09606">
    <property type="entry name" value="M3B_PepF"/>
    <property type="match status" value="1"/>
</dbReference>
<sequence>MKFSEMPYARPDLDAVKQQFADLLARFKAAATYAEAHAVFLEEEKLNKHVDTLAQLASVRNTIDTRDKFYDEEMNFWNEATPQLQECQNAWSRAMLDSPFRADFTAEYGDLMFVNAEIADKAFSPDILDEMAQENKLTTEYGKLIASAQIPFEGGVYTLSQLSPFKNDPDDARRLAAWKAEGAWYKEHGAEFDGLYDQLVHLRDTMGKKLGYEGYTTLGYYRMGRNCYTKADVEKFRAAVVKYIVPLADSIYREQAGRLGKQYPMNAADNALMFRSGNPRPAGDADAILKQGKKFYEELSPETGVFFNKMLDDQLMDVLSTPGKAGGGYCTGLGDYEMPFIFANFNGTQHDVEVVTHEAGHAFAAYMNRDRIPYSYVWPSMEACEVHSMSMEFFAWPWADGFFGADARKFRYSHLAGALTFIPYGTMVDHFQHIVYEHPELTPAQRHEEWKKLAAIYQPWMRLDGEIPFYGAGEYWQRQMHIYQSPFYYIDYCLAQTVSLQFWAMLQKDRADAWSHYMAYTKQGGSRTFTELLKNAGLTTPFEESCLRGVSEAAKAWLDSYDLTGIV</sequence>
<name>A0A1T4WHL2_9FIRM</name>
<organism evidence="8 9">
    <name type="scientific">Gemmiger formicilis</name>
    <dbReference type="NCBI Taxonomy" id="745368"/>
    <lineage>
        <taxon>Bacteria</taxon>
        <taxon>Bacillati</taxon>
        <taxon>Bacillota</taxon>
        <taxon>Clostridia</taxon>
        <taxon>Eubacteriales</taxon>
        <taxon>Gemmiger</taxon>
    </lineage>
</organism>
<dbReference type="GeneID" id="93337075"/>
<dbReference type="Gene3D" id="1.10.1370.30">
    <property type="match status" value="1"/>
</dbReference>
<evidence type="ECO:0000256" key="3">
    <source>
        <dbReference type="ARBA" id="ARBA00022801"/>
    </source>
</evidence>
<dbReference type="RefSeq" id="WP_078783594.1">
    <property type="nucleotide sequence ID" value="NZ_DAWARX010000041.1"/>
</dbReference>
<keyword evidence="3 6" id="KW-0378">Hydrolase</keyword>
<dbReference type="NCBIfam" id="TIGR02289">
    <property type="entry name" value="M3_not_pepF"/>
    <property type="match status" value="1"/>
</dbReference>
<dbReference type="InterPro" id="IPR001567">
    <property type="entry name" value="Pept_M3A_M3B_dom"/>
</dbReference>
<dbReference type="SUPFAM" id="SSF55486">
    <property type="entry name" value="Metalloproteases ('zincins'), catalytic domain"/>
    <property type="match status" value="1"/>
</dbReference>
<dbReference type="GO" id="GO:0004222">
    <property type="term" value="F:metalloendopeptidase activity"/>
    <property type="evidence" value="ECO:0007669"/>
    <property type="project" value="InterPro"/>
</dbReference>